<dbReference type="Gene3D" id="1.10.287.950">
    <property type="entry name" value="Methyl-accepting chemotaxis protein"/>
    <property type="match status" value="1"/>
</dbReference>
<dbReference type="Gene3D" id="6.10.340.10">
    <property type="match status" value="1"/>
</dbReference>
<dbReference type="SUPFAM" id="SSF58104">
    <property type="entry name" value="Methyl-accepting chemotaxis protein (MCP) signaling domain"/>
    <property type="match status" value="1"/>
</dbReference>
<evidence type="ECO:0000256" key="1">
    <source>
        <dbReference type="ARBA" id="ARBA00004236"/>
    </source>
</evidence>
<dbReference type="CDD" id="cd06225">
    <property type="entry name" value="HAMP"/>
    <property type="match status" value="1"/>
</dbReference>
<evidence type="ECO:0000313" key="10">
    <source>
        <dbReference type="EMBL" id="MBD8499999.1"/>
    </source>
</evidence>
<dbReference type="Pfam" id="PF00015">
    <property type="entry name" value="MCPsignal"/>
    <property type="match status" value="1"/>
</dbReference>
<keyword evidence="11" id="KW-1185">Reference proteome</keyword>
<evidence type="ECO:0000256" key="5">
    <source>
        <dbReference type="ARBA" id="ARBA00029447"/>
    </source>
</evidence>
<gene>
    <name evidence="10" type="ORF">IFO66_17040</name>
</gene>
<proteinExistence type="inferred from homology"/>
<comment type="subcellular location">
    <subcellularLocation>
        <location evidence="1">Cell membrane</location>
    </subcellularLocation>
</comment>
<dbReference type="Pfam" id="PF00672">
    <property type="entry name" value="HAMP"/>
    <property type="match status" value="1"/>
</dbReference>
<dbReference type="InterPro" id="IPR003660">
    <property type="entry name" value="HAMP_dom"/>
</dbReference>
<dbReference type="PANTHER" id="PTHR32089:SF112">
    <property type="entry name" value="LYSOZYME-LIKE PROTEIN-RELATED"/>
    <property type="match status" value="1"/>
</dbReference>
<dbReference type="CDD" id="cd18774">
    <property type="entry name" value="PDC2_HK_sensor"/>
    <property type="match status" value="1"/>
</dbReference>
<dbReference type="Gene3D" id="3.30.450.20">
    <property type="entry name" value="PAS domain"/>
    <property type="match status" value="1"/>
</dbReference>
<dbReference type="PROSITE" id="PS50111">
    <property type="entry name" value="CHEMOTAXIS_TRANSDUC_2"/>
    <property type="match status" value="1"/>
</dbReference>
<dbReference type="PANTHER" id="PTHR32089">
    <property type="entry name" value="METHYL-ACCEPTING CHEMOTAXIS PROTEIN MCPB"/>
    <property type="match status" value="1"/>
</dbReference>
<evidence type="ECO:0000259" key="8">
    <source>
        <dbReference type="PROSITE" id="PS50111"/>
    </source>
</evidence>
<feature type="domain" description="HAMP" evidence="9">
    <location>
        <begin position="346"/>
        <end position="398"/>
    </location>
</feature>
<keyword evidence="7" id="KW-1133">Transmembrane helix</keyword>
<keyword evidence="4 6" id="KW-0807">Transducer</keyword>
<protein>
    <submittedName>
        <fullName evidence="10">Methyl-accepting chemotaxis protein</fullName>
    </submittedName>
</protein>
<sequence>MKFVSMLRRKMQGIKLRPLASYAKYRPSRSVGTRLFLMFVISIMVFVSAVGIVSYYVSREAIEQKVSETSYQTITQAVEKMDVVLNSYSKMSMQIMVDPNLTDWIKKYLSAPEHSYEQVQAMNNIREVLQGYTAGQNALEDIYLIPVGTKDKAFSTESTVQLSDEIINSSWMQQVVKNQGRAVWSDTLLTGVNKSHEPTIVVARLMTDLFSKQQKFVVVVEIHMQSLAEMFNTINMGEGTSVSLVNRNGQFIYHPDAAMVTKPAPDWLLPADKEEEMWSGTEHVLSSDDTSLLKVYHESKENKWTTVGTIPVEVLVEDAGIILDVTFVSIIVAAIFALVIGFVATRMIASPLIALRNLMSRAADGKLTVRATVNSKDEIGELSGGFNQMMEQITQLMKHTDSSARHVLDTAQQLTNASKSTGVAAEEIALATEEIAKGALSLASEAERGHDLTQQMASQTQLVIHANEKMEQSASLVQQSSRLGASYMSSLKERTDAVEDTIRLLTNRVNELSNSTASIRNVLKVLQDMTKQTNILSLNATIEAARAGAAGRGFRVVADEIHNLADQSRQSINMVADITQRIEQEMKDTVETLHEAFPTFQLQKEAVQETDEIFKQVGQRMTDMNVHLDEVGQSVEELHRVQSIIVDAMSNVSAVSEESSATSEEVASLSQEQLNVSKQLIGLSNQLESVSNELQQSLSQFQYHSEEEEQTQEQVSSS</sequence>
<keyword evidence="2" id="KW-1003">Cell membrane</keyword>
<evidence type="ECO:0000313" key="11">
    <source>
        <dbReference type="Proteomes" id="UP000634529"/>
    </source>
</evidence>
<evidence type="ECO:0000256" key="7">
    <source>
        <dbReference type="SAM" id="Phobius"/>
    </source>
</evidence>
<feature type="domain" description="Methyl-accepting transducer" evidence="8">
    <location>
        <begin position="417"/>
        <end position="667"/>
    </location>
</feature>
<feature type="transmembrane region" description="Helical" evidence="7">
    <location>
        <begin position="327"/>
        <end position="349"/>
    </location>
</feature>
<keyword evidence="7" id="KW-0812">Transmembrane</keyword>
<dbReference type="EMBL" id="JACYTN010000017">
    <property type="protein sequence ID" value="MBD8499999.1"/>
    <property type="molecule type" value="Genomic_DNA"/>
</dbReference>
<evidence type="ECO:0000256" key="6">
    <source>
        <dbReference type="PROSITE-ProRule" id="PRU00284"/>
    </source>
</evidence>
<evidence type="ECO:0000256" key="2">
    <source>
        <dbReference type="ARBA" id="ARBA00022475"/>
    </source>
</evidence>
<dbReference type="Proteomes" id="UP000634529">
    <property type="component" value="Unassembled WGS sequence"/>
</dbReference>
<feature type="transmembrane region" description="Helical" evidence="7">
    <location>
        <begin position="35"/>
        <end position="57"/>
    </location>
</feature>
<comment type="caution">
    <text evidence="10">The sequence shown here is derived from an EMBL/GenBank/DDBJ whole genome shotgun (WGS) entry which is preliminary data.</text>
</comment>
<organism evidence="10 11">
    <name type="scientific">Paenibacillus arenosi</name>
    <dbReference type="NCBI Taxonomy" id="2774142"/>
    <lineage>
        <taxon>Bacteria</taxon>
        <taxon>Bacillati</taxon>
        <taxon>Bacillota</taxon>
        <taxon>Bacilli</taxon>
        <taxon>Bacillales</taxon>
        <taxon>Paenibacillaceae</taxon>
        <taxon>Paenibacillus</taxon>
    </lineage>
</organism>
<dbReference type="SMART" id="SM00283">
    <property type="entry name" value="MA"/>
    <property type="match status" value="1"/>
</dbReference>
<dbReference type="RefSeq" id="WP_192026316.1">
    <property type="nucleotide sequence ID" value="NZ_JACYTN010000017.1"/>
</dbReference>
<evidence type="ECO:0000256" key="4">
    <source>
        <dbReference type="ARBA" id="ARBA00023224"/>
    </source>
</evidence>
<dbReference type="SMART" id="SM00304">
    <property type="entry name" value="HAMP"/>
    <property type="match status" value="1"/>
</dbReference>
<dbReference type="PROSITE" id="PS50885">
    <property type="entry name" value="HAMP"/>
    <property type="match status" value="1"/>
</dbReference>
<evidence type="ECO:0000256" key="3">
    <source>
        <dbReference type="ARBA" id="ARBA00023136"/>
    </source>
</evidence>
<evidence type="ECO:0000259" key="9">
    <source>
        <dbReference type="PROSITE" id="PS50885"/>
    </source>
</evidence>
<comment type="similarity">
    <text evidence="5">Belongs to the methyl-accepting chemotaxis (MCP) protein family.</text>
</comment>
<keyword evidence="3 7" id="KW-0472">Membrane</keyword>
<dbReference type="InterPro" id="IPR004089">
    <property type="entry name" value="MCPsignal_dom"/>
</dbReference>
<accession>A0ABR9B251</accession>
<reference evidence="10 11" key="1">
    <citation type="submission" date="2020-09" db="EMBL/GenBank/DDBJ databases">
        <title>Paenibacillus sp. CAU 1523 isolated from sand of Haeundae Beach.</title>
        <authorList>
            <person name="Kim W."/>
        </authorList>
    </citation>
    <scope>NUCLEOTIDE SEQUENCE [LARGE SCALE GENOMIC DNA]</scope>
    <source>
        <strain evidence="10 11">CAU 1523</strain>
    </source>
</reference>
<name>A0ABR9B251_9BACL</name>